<keyword evidence="8" id="KW-0812">Transmembrane</keyword>
<evidence type="ECO:0000256" key="5">
    <source>
        <dbReference type="ARBA" id="ARBA00023002"/>
    </source>
</evidence>
<dbReference type="Proteomes" id="UP001219525">
    <property type="component" value="Unassembled WGS sequence"/>
</dbReference>
<comment type="similarity">
    <text evidence="7">Belongs to the chloroperoxidase family.</text>
</comment>
<keyword evidence="8" id="KW-1133">Transmembrane helix</keyword>
<keyword evidence="3" id="KW-0349">Heme</keyword>
<feature type="domain" description="Heme haloperoxidase family profile" evidence="9">
    <location>
        <begin position="25"/>
        <end position="245"/>
    </location>
</feature>
<protein>
    <submittedName>
        <fullName evidence="10">Chloroperoxidase</fullName>
    </submittedName>
</protein>
<dbReference type="InterPro" id="IPR036851">
    <property type="entry name" value="Chloroperoxidase-like_sf"/>
</dbReference>
<keyword evidence="6" id="KW-0408">Iron</keyword>
<keyword evidence="5" id="KW-0560">Oxidoreductase</keyword>
<dbReference type="SUPFAM" id="SSF47571">
    <property type="entry name" value="Cloroperoxidase"/>
    <property type="match status" value="1"/>
</dbReference>
<dbReference type="GO" id="GO:0004601">
    <property type="term" value="F:peroxidase activity"/>
    <property type="evidence" value="ECO:0007669"/>
    <property type="project" value="UniProtKB-KW"/>
</dbReference>
<name>A0AAD6VJY9_9AGAR</name>
<dbReference type="PANTHER" id="PTHR33577:SF9">
    <property type="entry name" value="PEROXIDASE STCC"/>
    <property type="match status" value="1"/>
</dbReference>
<dbReference type="InterPro" id="IPR000028">
    <property type="entry name" value="Chloroperoxidase"/>
</dbReference>
<evidence type="ECO:0000256" key="1">
    <source>
        <dbReference type="ARBA" id="ARBA00001970"/>
    </source>
</evidence>
<evidence type="ECO:0000256" key="6">
    <source>
        <dbReference type="ARBA" id="ARBA00023004"/>
    </source>
</evidence>
<proteinExistence type="inferred from homology"/>
<evidence type="ECO:0000256" key="4">
    <source>
        <dbReference type="ARBA" id="ARBA00022723"/>
    </source>
</evidence>
<keyword evidence="4" id="KW-0479">Metal-binding</keyword>
<keyword evidence="2" id="KW-0575">Peroxidase</keyword>
<dbReference type="PANTHER" id="PTHR33577">
    <property type="entry name" value="STERIGMATOCYSTIN BIOSYNTHESIS PEROXIDASE STCC-RELATED"/>
    <property type="match status" value="1"/>
</dbReference>
<keyword evidence="11" id="KW-1185">Reference proteome</keyword>
<dbReference type="Gene3D" id="1.10.489.10">
    <property type="entry name" value="Chloroperoxidase-like"/>
    <property type="match status" value="1"/>
</dbReference>
<dbReference type="PROSITE" id="PS51405">
    <property type="entry name" value="HEME_HALOPEROXIDASE"/>
    <property type="match status" value="1"/>
</dbReference>
<evidence type="ECO:0000256" key="3">
    <source>
        <dbReference type="ARBA" id="ARBA00022617"/>
    </source>
</evidence>
<feature type="transmembrane region" description="Helical" evidence="8">
    <location>
        <begin position="68"/>
        <end position="91"/>
    </location>
</feature>
<keyword evidence="8" id="KW-0472">Membrane</keyword>
<evidence type="ECO:0000313" key="10">
    <source>
        <dbReference type="EMBL" id="KAJ7211741.1"/>
    </source>
</evidence>
<dbReference type="AlphaFoldDB" id="A0AAD6VJY9"/>
<reference evidence="10" key="1">
    <citation type="submission" date="2023-03" db="EMBL/GenBank/DDBJ databases">
        <title>Massive genome expansion in bonnet fungi (Mycena s.s.) driven by repeated elements and novel gene families across ecological guilds.</title>
        <authorList>
            <consortium name="Lawrence Berkeley National Laboratory"/>
            <person name="Harder C.B."/>
            <person name="Miyauchi S."/>
            <person name="Viragh M."/>
            <person name="Kuo A."/>
            <person name="Thoen E."/>
            <person name="Andreopoulos B."/>
            <person name="Lu D."/>
            <person name="Skrede I."/>
            <person name="Drula E."/>
            <person name="Henrissat B."/>
            <person name="Morin E."/>
            <person name="Kohler A."/>
            <person name="Barry K."/>
            <person name="LaButti K."/>
            <person name="Morin E."/>
            <person name="Salamov A."/>
            <person name="Lipzen A."/>
            <person name="Mereny Z."/>
            <person name="Hegedus B."/>
            <person name="Baldrian P."/>
            <person name="Stursova M."/>
            <person name="Weitz H."/>
            <person name="Taylor A."/>
            <person name="Grigoriev I.V."/>
            <person name="Nagy L.G."/>
            <person name="Martin F."/>
            <person name="Kauserud H."/>
        </authorList>
    </citation>
    <scope>NUCLEOTIDE SEQUENCE</scope>
    <source>
        <strain evidence="10">9144</strain>
    </source>
</reference>
<sequence>MSLLAEHPPAYGAAGKTCPVTGKSHEHEYQPPREGDIRSVCPAINAMANHGYIPRDGKNISPYMMCSGLMACYGLSSPLAVFITIGGWLLIKCYFGQRINLFELGLHNGVEHDASVVHDNCPPGQKDAPIAIRPELVADFAAHVVSRAREDSGSAAARVQENDVLVTEHDIAQTRIRREHLSKPLSAMHAEIARGEMAIILGVWHHRVGGSEGAPLPWLRTWLAEERLPPGWKPDHVQTLRNVVKRSSAMRAEMKRIRKEEAAAKLP</sequence>
<comment type="cofactor">
    <cofactor evidence="1">
        <name>heme b</name>
        <dbReference type="ChEBI" id="CHEBI:60344"/>
    </cofactor>
</comment>
<gene>
    <name evidence="10" type="ORF">GGX14DRAFT_449057</name>
</gene>
<evidence type="ECO:0000313" key="11">
    <source>
        <dbReference type="Proteomes" id="UP001219525"/>
    </source>
</evidence>
<dbReference type="EMBL" id="JARJCW010000025">
    <property type="protein sequence ID" value="KAJ7211741.1"/>
    <property type="molecule type" value="Genomic_DNA"/>
</dbReference>
<evidence type="ECO:0000256" key="2">
    <source>
        <dbReference type="ARBA" id="ARBA00022559"/>
    </source>
</evidence>
<organism evidence="10 11">
    <name type="scientific">Mycena pura</name>
    <dbReference type="NCBI Taxonomy" id="153505"/>
    <lineage>
        <taxon>Eukaryota</taxon>
        <taxon>Fungi</taxon>
        <taxon>Dikarya</taxon>
        <taxon>Basidiomycota</taxon>
        <taxon>Agaricomycotina</taxon>
        <taxon>Agaricomycetes</taxon>
        <taxon>Agaricomycetidae</taxon>
        <taxon>Agaricales</taxon>
        <taxon>Marasmiineae</taxon>
        <taxon>Mycenaceae</taxon>
        <taxon>Mycena</taxon>
    </lineage>
</organism>
<comment type="caution">
    <text evidence="10">The sequence shown here is derived from an EMBL/GenBank/DDBJ whole genome shotgun (WGS) entry which is preliminary data.</text>
</comment>
<evidence type="ECO:0000256" key="8">
    <source>
        <dbReference type="SAM" id="Phobius"/>
    </source>
</evidence>
<evidence type="ECO:0000256" key="7">
    <source>
        <dbReference type="ARBA" id="ARBA00025795"/>
    </source>
</evidence>
<accession>A0AAD6VJY9</accession>
<evidence type="ECO:0000259" key="9">
    <source>
        <dbReference type="PROSITE" id="PS51405"/>
    </source>
</evidence>
<dbReference type="Pfam" id="PF01328">
    <property type="entry name" value="Peroxidase_2"/>
    <property type="match status" value="1"/>
</dbReference>
<dbReference type="GO" id="GO:0046872">
    <property type="term" value="F:metal ion binding"/>
    <property type="evidence" value="ECO:0007669"/>
    <property type="project" value="UniProtKB-KW"/>
</dbReference>